<accession>A0A1H1EMC4</accession>
<dbReference type="Pfam" id="PF21805">
    <property type="entry name" value="Imm5_like"/>
    <property type="match status" value="1"/>
</dbReference>
<gene>
    <name evidence="2" type="ORF">SAMN05216231_2958</name>
</gene>
<dbReference type="EMBL" id="FNKD01000003">
    <property type="protein sequence ID" value="SDQ89925.1"/>
    <property type="molecule type" value="Genomic_DNA"/>
</dbReference>
<evidence type="ECO:0000313" key="3">
    <source>
        <dbReference type="Proteomes" id="UP000199444"/>
    </source>
</evidence>
<dbReference type="AlphaFoldDB" id="A0A1H1EMC4"/>
<sequence>MEADSDMKKEIAALTIEMGHRTLATWATDCAEHVLFLFEDEHPHDNRPRKAVEAGRAWIRGELSVSEARSAAVAGHAAARDTEEDCARATSHAAAIAHVAGHTVHAANYAAKADNNERAWQYQHLLELMDDF</sequence>
<keyword evidence="3" id="KW-1185">Reference proteome</keyword>
<feature type="domain" description="Imm-5-like" evidence="1">
    <location>
        <begin position="16"/>
        <end position="126"/>
    </location>
</feature>
<proteinExistence type="predicted"/>
<dbReference type="STRING" id="553311.SAMN05216231_2958"/>
<reference evidence="2 3" key="1">
    <citation type="submission" date="2016-10" db="EMBL/GenBank/DDBJ databases">
        <authorList>
            <person name="de Groot N.N."/>
        </authorList>
    </citation>
    <scope>NUCLEOTIDE SEQUENCE [LARGE SCALE GENOMIC DNA]</scope>
    <source>
        <strain evidence="2 3">CGMCC 1.10449</strain>
    </source>
</reference>
<dbReference type="InterPro" id="IPR048667">
    <property type="entry name" value="Imm5-like"/>
</dbReference>
<organism evidence="2 3">
    <name type="scientific">Virgibacillus salinus</name>
    <dbReference type="NCBI Taxonomy" id="553311"/>
    <lineage>
        <taxon>Bacteria</taxon>
        <taxon>Bacillati</taxon>
        <taxon>Bacillota</taxon>
        <taxon>Bacilli</taxon>
        <taxon>Bacillales</taxon>
        <taxon>Bacillaceae</taxon>
        <taxon>Virgibacillus</taxon>
    </lineage>
</organism>
<protein>
    <recommendedName>
        <fullName evidence="1">Imm-5-like domain-containing protein</fullName>
    </recommendedName>
</protein>
<evidence type="ECO:0000313" key="2">
    <source>
        <dbReference type="EMBL" id="SDQ89925.1"/>
    </source>
</evidence>
<evidence type="ECO:0000259" key="1">
    <source>
        <dbReference type="Pfam" id="PF21805"/>
    </source>
</evidence>
<dbReference type="Proteomes" id="UP000199444">
    <property type="component" value="Unassembled WGS sequence"/>
</dbReference>
<dbReference type="RefSeq" id="WP_217633968.1">
    <property type="nucleotide sequence ID" value="NZ_FNKD01000003.1"/>
</dbReference>
<name>A0A1H1EMC4_9BACI</name>